<evidence type="ECO:0000256" key="1">
    <source>
        <dbReference type="SAM" id="SignalP"/>
    </source>
</evidence>
<keyword evidence="3" id="KW-1185">Reference proteome</keyword>
<proteinExistence type="predicted"/>
<evidence type="ECO:0000313" key="2">
    <source>
        <dbReference type="EMBL" id="QHT67191.1"/>
    </source>
</evidence>
<dbReference type="RefSeq" id="WP_162443232.1">
    <property type="nucleotide sequence ID" value="NZ_CP048222.1"/>
</dbReference>
<organism evidence="2 3">
    <name type="scientific">Rhodocytophaga rosea</name>
    <dbReference type="NCBI Taxonomy" id="2704465"/>
    <lineage>
        <taxon>Bacteria</taxon>
        <taxon>Pseudomonadati</taxon>
        <taxon>Bacteroidota</taxon>
        <taxon>Cytophagia</taxon>
        <taxon>Cytophagales</taxon>
        <taxon>Rhodocytophagaceae</taxon>
        <taxon>Rhodocytophaga</taxon>
    </lineage>
</organism>
<gene>
    <name evidence="2" type="ORF">GXP67_11315</name>
</gene>
<protein>
    <submittedName>
        <fullName evidence="2">Uncharacterized protein</fullName>
    </submittedName>
</protein>
<dbReference type="KEGG" id="rhoz:GXP67_11315"/>
<evidence type="ECO:0000313" key="3">
    <source>
        <dbReference type="Proteomes" id="UP000480178"/>
    </source>
</evidence>
<dbReference type="EMBL" id="CP048222">
    <property type="protein sequence ID" value="QHT67191.1"/>
    <property type="molecule type" value="Genomic_DNA"/>
</dbReference>
<accession>A0A6C0GGM6</accession>
<dbReference type="AlphaFoldDB" id="A0A6C0GGM6"/>
<keyword evidence="1" id="KW-0732">Signal</keyword>
<sequence>MKTHVSLLTLLMMIGSFSQIFGQTFEVPANYAFKTKADYAKYEPEVIQAVKWLENTPLNQEDDKRKQVYLFVFTYVQGSPTVSVEVQGYVADFSKKNPELLIAFLGGWTKYKLENPTVTDPLILNTEGIKTMLKIYKLGGAAKDKNLEKLAKLSSDQELQDWVKSKIKV</sequence>
<feature type="chain" id="PRO_5025653187" evidence="1">
    <location>
        <begin position="23"/>
        <end position="169"/>
    </location>
</feature>
<feature type="signal peptide" evidence="1">
    <location>
        <begin position="1"/>
        <end position="22"/>
    </location>
</feature>
<dbReference type="Proteomes" id="UP000480178">
    <property type="component" value="Chromosome"/>
</dbReference>
<name>A0A6C0GGM6_9BACT</name>
<reference evidence="2 3" key="1">
    <citation type="submission" date="2020-01" db="EMBL/GenBank/DDBJ databases">
        <authorList>
            <person name="Kim M.K."/>
        </authorList>
    </citation>
    <scope>NUCLEOTIDE SEQUENCE [LARGE SCALE GENOMIC DNA]</scope>
    <source>
        <strain evidence="2 3">172606-1</strain>
    </source>
</reference>